<evidence type="ECO:0000313" key="6">
    <source>
        <dbReference type="EMBL" id="MDR4307966.1"/>
    </source>
</evidence>
<dbReference type="PANTHER" id="PTHR47151:SF2">
    <property type="entry name" value="AMINO ACID BINDING PROTEIN"/>
    <property type="match status" value="1"/>
</dbReference>
<protein>
    <submittedName>
        <fullName evidence="6">Branched-chain amino acid ABC transporter substrate-binding protein</fullName>
    </submittedName>
</protein>
<feature type="domain" description="Leucine-binding protein" evidence="5">
    <location>
        <begin position="27"/>
        <end position="365"/>
    </location>
</feature>
<keyword evidence="4" id="KW-0029">Amino-acid transport</keyword>
<organism evidence="6 7">
    <name type="scientific">Chelatococcus sambhunathii</name>
    <dbReference type="NCBI Taxonomy" id="363953"/>
    <lineage>
        <taxon>Bacteria</taxon>
        <taxon>Pseudomonadati</taxon>
        <taxon>Pseudomonadota</taxon>
        <taxon>Alphaproteobacteria</taxon>
        <taxon>Hyphomicrobiales</taxon>
        <taxon>Chelatococcaceae</taxon>
        <taxon>Chelatococcus</taxon>
    </lineage>
</organism>
<dbReference type="PROSITE" id="PS51257">
    <property type="entry name" value="PROKAR_LIPOPROTEIN"/>
    <property type="match status" value="1"/>
</dbReference>
<dbReference type="InterPro" id="IPR000709">
    <property type="entry name" value="Leu_Ile_Val-bd"/>
</dbReference>
<dbReference type="InterPro" id="IPR028082">
    <property type="entry name" value="Peripla_BP_I"/>
</dbReference>
<keyword evidence="7" id="KW-1185">Reference proteome</keyword>
<keyword evidence="2" id="KW-0813">Transport</keyword>
<evidence type="ECO:0000256" key="2">
    <source>
        <dbReference type="ARBA" id="ARBA00022448"/>
    </source>
</evidence>
<reference evidence="6" key="1">
    <citation type="submission" date="2020-10" db="EMBL/GenBank/DDBJ databases">
        <authorList>
            <person name="Abbas A."/>
            <person name="Razzaq R."/>
            <person name="Waqas M."/>
            <person name="Abbas N."/>
            <person name="Nielsen T.K."/>
            <person name="Hansen L.H."/>
            <person name="Hussain S."/>
            <person name="Shahid M."/>
        </authorList>
    </citation>
    <scope>NUCLEOTIDE SEQUENCE</scope>
    <source>
        <strain evidence="6">S14</strain>
    </source>
</reference>
<dbReference type="SUPFAM" id="SSF53822">
    <property type="entry name" value="Periplasmic binding protein-like I"/>
    <property type="match status" value="1"/>
</dbReference>
<keyword evidence="3" id="KW-0732">Signal</keyword>
<accession>A0ABU1DIN2</accession>
<dbReference type="Proteomes" id="UP001181622">
    <property type="component" value="Unassembled WGS sequence"/>
</dbReference>
<name>A0ABU1DIN2_9HYPH</name>
<dbReference type="EMBL" id="JADBEO010000036">
    <property type="protein sequence ID" value="MDR4307966.1"/>
    <property type="molecule type" value="Genomic_DNA"/>
</dbReference>
<dbReference type="RefSeq" id="WP_309393313.1">
    <property type="nucleotide sequence ID" value="NZ_JADBEO010000036.1"/>
</dbReference>
<dbReference type="InterPro" id="IPR028081">
    <property type="entry name" value="Leu-bd"/>
</dbReference>
<dbReference type="Pfam" id="PF13458">
    <property type="entry name" value="Peripla_BP_6"/>
    <property type="match status" value="1"/>
</dbReference>
<dbReference type="CDD" id="cd06342">
    <property type="entry name" value="PBP1_ABC_LIVBP-like"/>
    <property type="match status" value="1"/>
</dbReference>
<dbReference type="Gene3D" id="3.40.50.2300">
    <property type="match status" value="2"/>
</dbReference>
<proteinExistence type="inferred from homology"/>
<dbReference type="PANTHER" id="PTHR47151">
    <property type="entry name" value="LEU/ILE/VAL-BINDING ABC TRANSPORTER SUBUNIT"/>
    <property type="match status" value="1"/>
</dbReference>
<comment type="caution">
    <text evidence="6">The sequence shown here is derived from an EMBL/GenBank/DDBJ whole genome shotgun (WGS) entry which is preliminary data.</text>
</comment>
<evidence type="ECO:0000256" key="4">
    <source>
        <dbReference type="ARBA" id="ARBA00022970"/>
    </source>
</evidence>
<gene>
    <name evidence="6" type="ORF">IHQ68_15195</name>
</gene>
<evidence type="ECO:0000259" key="5">
    <source>
        <dbReference type="Pfam" id="PF13458"/>
    </source>
</evidence>
<evidence type="ECO:0000256" key="1">
    <source>
        <dbReference type="ARBA" id="ARBA00010062"/>
    </source>
</evidence>
<sequence length="370" mass="38416">MNKFIAGVAALAVVAGVAACSEKGGNEIVVGIAGPMTGENAVFGGQIRAGVEQAIEDINAAGGVNGKKLVAKIGDDACDPKQAVNVANQIASAKAKVVIGHYCSGSSIPASAVYAEEGVVQLSPASTNPAYTDNRPAAGTTFRVCGRDDQQGGIAGKYLLEKQAGKKVAIVNDKSSYGKGLADETQKTFEAGGQKPVLVESITAGEKDYSALISKIKQSGAEVVYYGGYYQQAGLIVRQMREQGVSATLMGGDALQSSEFLGITGKGGEGTMFTFPPDQRKLASAADVVSKLKAKKIEPEGFTLYSYAALQVWADAAKAAKSEDAKAVAAEINKQTFKTVAGDFKFDQKGDPTVAGFVFFEFKDGGYVQM</sequence>
<evidence type="ECO:0000313" key="7">
    <source>
        <dbReference type="Proteomes" id="UP001181622"/>
    </source>
</evidence>
<comment type="similarity">
    <text evidence="1">Belongs to the leucine-binding protein family.</text>
</comment>
<dbReference type="PRINTS" id="PR00337">
    <property type="entry name" value="LEUILEVALBP"/>
</dbReference>
<evidence type="ECO:0000256" key="3">
    <source>
        <dbReference type="ARBA" id="ARBA00022729"/>
    </source>
</evidence>